<dbReference type="STRING" id="1609559.TQ32_10850"/>
<evidence type="ECO:0000313" key="5">
    <source>
        <dbReference type="Proteomes" id="UP001571980"/>
    </source>
</evidence>
<protein>
    <submittedName>
        <fullName evidence="2">Uncharacterized protein</fullName>
    </submittedName>
</protein>
<dbReference type="KEGG" id="pyc:TQ32_10850"/>
<gene>
    <name evidence="3" type="ORF">P8X34_00035</name>
    <name evidence="2" type="ORF">TQ32_10850</name>
</gene>
<evidence type="ECO:0000313" key="2">
    <source>
        <dbReference type="EMBL" id="AMM54924.1"/>
    </source>
</evidence>
<proteinExistence type="predicted"/>
<organism evidence="2 4">
    <name type="scientific">Pyrococcus kukulkanii</name>
    <dbReference type="NCBI Taxonomy" id="1609559"/>
    <lineage>
        <taxon>Archaea</taxon>
        <taxon>Methanobacteriati</taxon>
        <taxon>Methanobacteriota</taxon>
        <taxon>Thermococci</taxon>
        <taxon>Thermococcales</taxon>
        <taxon>Thermococcaceae</taxon>
        <taxon>Pyrococcus</taxon>
    </lineage>
</organism>
<dbReference type="PATRIC" id="fig|1609559.3.peg.2236"/>
<reference evidence="4" key="1">
    <citation type="submission" date="2015-02" db="EMBL/GenBank/DDBJ databases">
        <title>Pyrococcus kukulkanii sp. nov., a novel hyperthermophilic archaeon isolated from a deep-sea hydrothermal vent at the Guaymas Basin.</title>
        <authorList>
            <person name="Oger P.M."/>
            <person name="Callac N."/>
            <person name="Jebbar M."/>
            <person name="Godfroy A."/>
        </authorList>
    </citation>
    <scope>NUCLEOTIDE SEQUENCE [LARGE SCALE GENOMIC DNA]</scope>
    <source>
        <strain evidence="4">NCB100</strain>
    </source>
</reference>
<dbReference type="RefSeq" id="WP_068324601.1">
    <property type="nucleotide sequence ID" value="NZ_CP010835.1"/>
</dbReference>
<keyword evidence="5" id="KW-1185">Reference proteome</keyword>
<accession>A0A127BC66</accession>
<feature type="transmembrane region" description="Helical" evidence="1">
    <location>
        <begin position="92"/>
        <end position="112"/>
    </location>
</feature>
<feature type="transmembrane region" description="Helical" evidence="1">
    <location>
        <begin position="118"/>
        <end position="143"/>
    </location>
</feature>
<evidence type="ECO:0000313" key="3">
    <source>
        <dbReference type="EMBL" id="MFA4803154.1"/>
    </source>
</evidence>
<keyword evidence="1" id="KW-1133">Transmembrane helix</keyword>
<keyword evidence="1" id="KW-0472">Membrane</keyword>
<name>A0A127BC66_9EURY</name>
<evidence type="ECO:0000313" key="4">
    <source>
        <dbReference type="Proteomes" id="UP000070587"/>
    </source>
</evidence>
<dbReference type="OrthoDB" id="85359at2157"/>
<dbReference type="GeneID" id="28492346"/>
<dbReference type="AlphaFoldDB" id="A0A127BC66"/>
<dbReference type="EMBL" id="JARRIG010000001">
    <property type="protein sequence ID" value="MFA4803154.1"/>
    <property type="molecule type" value="Genomic_DNA"/>
</dbReference>
<dbReference type="Proteomes" id="UP001571980">
    <property type="component" value="Unassembled WGS sequence"/>
</dbReference>
<reference evidence="2 4" key="2">
    <citation type="journal article" date="2016" name="Int. J. Syst. Evol. Microbiol.">
        <title>Pyrococcus kukulkanii sp. nov., a hyperthermophilic, piezophilic archaeon isolated from a deep-sea hydrothermal vent.</title>
        <authorList>
            <person name="Callac N."/>
            <person name="Oger P."/>
            <person name="Lesongeur F."/>
            <person name="Rattray J.E."/>
            <person name="Vannier P."/>
            <person name="Michoud G."/>
            <person name="Beauverger M."/>
            <person name="Gayet N."/>
            <person name="Rouxel O."/>
            <person name="Jebbar M."/>
            <person name="Godfroy A."/>
        </authorList>
    </citation>
    <scope>NUCLEOTIDE SEQUENCE [LARGE SCALE GENOMIC DNA]</scope>
    <source>
        <strain evidence="2 4">NCB100</strain>
    </source>
</reference>
<dbReference type="EMBL" id="CP010835">
    <property type="protein sequence ID" value="AMM54924.1"/>
    <property type="molecule type" value="Genomic_DNA"/>
</dbReference>
<reference evidence="3 5" key="3">
    <citation type="submission" date="2023-03" db="EMBL/GenBank/DDBJ databases">
        <title>Speciation in Pyrococcus: adaptation to high temperature as a mechanism.</title>
        <authorList>
            <person name="Gu J."/>
        </authorList>
    </citation>
    <scope>NUCLEOTIDE SEQUENCE [LARGE SCALE GENOMIC DNA]</scope>
    <source>
        <strain evidence="3 5">LMOA34</strain>
    </source>
</reference>
<evidence type="ECO:0000256" key="1">
    <source>
        <dbReference type="SAM" id="Phobius"/>
    </source>
</evidence>
<dbReference type="Proteomes" id="UP000070587">
    <property type="component" value="Chromosome"/>
</dbReference>
<keyword evidence="1" id="KW-0812">Transmembrane</keyword>
<sequence>MLFRGKYLVKVLEIKEPCKELVRGSYVILGNSEYEVELKIEPFMEFKREFCLVKCEGKVILSEDCKYVGEVYWVKDAKGLWKLIQGKKSEEAFHLILALTTAFLLYSLLSFIRSSSFWTATAVLLLIFLVMIDLSKLIQYLLFGYVKAS</sequence>